<dbReference type="Gene3D" id="2.60.120.200">
    <property type="match status" value="1"/>
</dbReference>
<keyword evidence="2" id="KW-0430">Lectin</keyword>
<keyword evidence="5" id="KW-1185">Reference proteome</keyword>
<comment type="similarity">
    <text evidence="1">Belongs to the leguminous lectin family.</text>
</comment>
<evidence type="ECO:0000313" key="4">
    <source>
        <dbReference type="EMBL" id="KAK9938009.1"/>
    </source>
</evidence>
<dbReference type="InterPro" id="IPR050258">
    <property type="entry name" value="Leguminous_Lectin"/>
</dbReference>
<name>A0AAW1XPW8_RUBAR</name>
<dbReference type="Pfam" id="PF00139">
    <property type="entry name" value="Lectin_legB"/>
    <property type="match status" value="1"/>
</dbReference>
<dbReference type="InterPro" id="IPR001220">
    <property type="entry name" value="Legume_lectin_dom"/>
</dbReference>
<feature type="domain" description="Legume lectin" evidence="3">
    <location>
        <begin position="30"/>
        <end position="279"/>
    </location>
</feature>
<sequence length="282" mass="30636">MAVKIILQLSLKQLQFLLLLLFLLSISATSLTFNFPGFYPSNASKIDFEGDASADGSLRLTKSARDTALNMSVGRATFCESFLLRQNSTGKLADFTSTFTFVIDSNNQTSYGDGMVFFLAPAGSELNKTLGAGNSLGLPVNSSLANFTMSSTQYEFVAIEFDIFCFGVESMDWGLSYPHMGIDINSVKSNITEAWSGGIMEGKQNNATISYNSSSKNLGVAFTTFANGVNGSEVQMMRNISFIVNLLQYLPDRVIVGFSASTGELFALHKIISWNFTSTPLD</sequence>
<dbReference type="GO" id="GO:0030246">
    <property type="term" value="F:carbohydrate binding"/>
    <property type="evidence" value="ECO:0007669"/>
    <property type="project" value="UniProtKB-KW"/>
</dbReference>
<evidence type="ECO:0000259" key="3">
    <source>
        <dbReference type="Pfam" id="PF00139"/>
    </source>
</evidence>
<gene>
    <name evidence="4" type="ORF">M0R45_014772</name>
</gene>
<dbReference type="PIRSF" id="PIRSF002690">
    <property type="entry name" value="L-type_lectin_plant"/>
    <property type="match status" value="1"/>
</dbReference>
<protein>
    <recommendedName>
        <fullName evidence="3">Legume lectin domain-containing protein</fullName>
    </recommendedName>
</protein>
<dbReference type="PANTHER" id="PTHR32401">
    <property type="entry name" value="CONCANAVALIN A-LIKE LECTIN FAMILY PROTEIN"/>
    <property type="match status" value="1"/>
</dbReference>
<organism evidence="4 5">
    <name type="scientific">Rubus argutus</name>
    <name type="common">Southern blackberry</name>
    <dbReference type="NCBI Taxonomy" id="59490"/>
    <lineage>
        <taxon>Eukaryota</taxon>
        <taxon>Viridiplantae</taxon>
        <taxon>Streptophyta</taxon>
        <taxon>Embryophyta</taxon>
        <taxon>Tracheophyta</taxon>
        <taxon>Spermatophyta</taxon>
        <taxon>Magnoliopsida</taxon>
        <taxon>eudicotyledons</taxon>
        <taxon>Gunneridae</taxon>
        <taxon>Pentapetalae</taxon>
        <taxon>rosids</taxon>
        <taxon>fabids</taxon>
        <taxon>Rosales</taxon>
        <taxon>Rosaceae</taxon>
        <taxon>Rosoideae</taxon>
        <taxon>Rosoideae incertae sedis</taxon>
        <taxon>Rubus</taxon>
    </lineage>
</organism>
<comment type="caution">
    <text evidence="4">The sequence shown here is derived from an EMBL/GenBank/DDBJ whole genome shotgun (WGS) entry which is preliminary data.</text>
</comment>
<evidence type="ECO:0000313" key="5">
    <source>
        <dbReference type="Proteomes" id="UP001457282"/>
    </source>
</evidence>
<dbReference type="AlphaFoldDB" id="A0AAW1XPW8"/>
<accession>A0AAW1XPW8</accession>
<proteinExistence type="inferred from homology"/>
<evidence type="ECO:0000256" key="1">
    <source>
        <dbReference type="ARBA" id="ARBA00007606"/>
    </source>
</evidence>
<dbReference type="PANTHER" id="PTHR32401:SF49">
    <property type="entry name" value="OS10G0129200 PROTEIN"/>
    <property type="match status" value="1"/>
</dbReference>
<dbReference type="InterPro" id="IPR013320">
    <property type="entry name" value="ConA-like_dom_sf"/>
</dbReference>
<dbReference type="EMBL" id="JBEDUW010000003">
    <property type="protein sequence ID" value="KAK9938009.1"/>
    <property type="molecule type" value="Genomic_DNA"/>
</dbReference>
<dbReference type="CDD" id="cd06899">
    <property type="entry name" value="lectin_legume_LecRK_Arcelin_ConA"/>
    <property type="match status" value="1"/>
</dbReference>
<dbReference type="PROSITE" id="PS00308">
    <property type="entry name" value="LECTIN_LEGUME_ALPHA"/>
    <property type="match status" value="1"/>
</dbReference>
<evidence type="ECO:0000256" key="2">
    <source>
        <dbReference type="ARBA" id="ARBA00022734"/>
    </source>
</evidence>
<reference evidence="4 5" key="1">
    <citation type="journal article" date="2023" name="G3 (Bethesda)">
        <title>A chromosome-length genome assembly and annotation of blackberry (Rubus argutus, cv. 'Hillquist').</title>
        <authorList>
            <person name="Bruna T."/>
            <person name="Aryal R."/>
            <person name="Dudchenko O."/>
            <person name="Sargent D.J."/>
            <person name="Mead D."/>
            <person name="Buti M."/>
            <person name="Cavallini A."/>
            <person name="Hytonen T."/>
            <person name="Andres J."/>
            <person name="Pham M."/>
            <person name="Weisz D."/>
            <person name="Mascagni F."/>
            <person name="Usai G."/>
            <person name="Natali L."/>
            <person name="Bassil N."/>
            <person name="Fernandez G.E."/>
            <person name="Lomsadze A."/>
            <person name="Armour M."/>
            <person name="Olukolu B."/>
            <person name="Poorten T."/>
            <person name="Britton C."/>
            <person name="Davik J."/>
            <person name="Ashrafi H."/>
            <person name="Aiden E.L."/>
            <person name="Borodovsky M."/>
            <person name="Worthington M."/>
        </authorList>
    </citation>
    <scope>NUCLEOTIDE SEQUENCE [LARGE SCALE GENOMIC DNA]</scope>
    <source>
        <strain evidence="4">PI 553951</strain>
    </source>
</reference>
<dbReference type="SUPFAM" id="SSF49899">
    <property type="entry name" value="Concanavalin A-like lectins/glucanases"/>
    <property type="match status" value="1"/>
</dbReference>
<dbReference type="Proteomes" id="UP001457282">
    <property type="component" value="Unassembled WGS sequence"/>
</dbReference>
<dbReference type="InterPro" id="IPR000985">
    <property type="entry name" value="Lectin_LegA_CS"/>
</dbReference>
<dbReference type="InterPro" id="IPR016363">
    <property type="entry name" value="L-lectin"/>
</dbReference>